<evidence type="ECO:0000313" key="7">
    <source>
        <dbReference type="Proteomes" id="UP000484015"/>
    </source>
</evidence>
<dbReference type="EMBL" id="WNLA01000007">
    <property type="protein sequence ID" value="MTW03048.1"/>
    <property type="molecule type" value="Genomic_DNA"/>
</dbReference>
<proteinExistence type="inferred from homology"/>
<accession>A0A6L6Q1D5</accession>
<dbReference type="InterPro" id="IPR036388">
    <property type="entry name" value="WH-like_DNA-bd_sf"/>
</dbReference>
<dbReference type="OrthoDB" id="9785974at2"/>
<comment type="caution">
    <text evidence="6">The sequence shown here is derived from an EMBL/GenBank/DDBJ whole genome shotgun (WGS) entry which is preliminary data.</text>
</comment>
<dbReference type="InterPro" id="IPR005119">
    <property type="entry name" value="LysR_subst-bd"/>
</dbReference>
<evidence type="ECO:0000313" key="6">
    <source>
        <dbReference type="EMBL" id="MTW03048.1"/>
    </source>
</evidence>
<keyword evidence="2" id="KW-0805">Transcription regulation</keyword>
<keyword evidence="4" id="KW-0804">Transcription</keyword>
<evidence type="ECO:0000256" key="2">
    <source>
        <dbReference type="ARBA" id="ARBA00023015"/>
    </source>
</evidence>
<dbReference type="Pfam" id="PF00126">
    <property type="entry name" value="HTH_1"/>
    <property type="match status" value="1"/>
</dbReference>
<protein>
    <submittedName>
        <fullName evidence="6">LysR family transcriptional regulator</fullName>
    </submittedName>
</protein>
<dbReference type="PANTHER" id="PTHR30419:SF2">
    <property type="entry name" value="LYSR FAMILY TRANSCRIPTIONAL REGULATOR"/>
    <property type="match status" value="1"/>
</dbReference>
<keyword evidence="7" id="KW-1185">Reference proteome</keyword>
<dbReference type="GO" id="GO:0005829">
    <property type="term" value="C:cytosol"/>
    <property type="evidence" value="ECO:0007669"/>
    <property type="project" value="TreeGrafter"/>
</dbReference>
<dbReference type="PANTHER" id="PTHR30419">
    <property type="entry name" value="HTH-TYPE TRANSCRIPTIONAL REGULATOR YBHD"/>
    <property type="match status" value="1"/>
</dbReference>
<evidence type="ECO:0000256" key="4">
    <source>
        <dbReference type="ARBA" id="ARBA00023163"/>
    </source>
</evidence>
<keyword evidence="3" id="KW-0238">DNA-binding</keyword>
<evidence type="ECO:0000256" key="1">
    <source>
        <dbReference type="ARBA" id="ARBA00009437"/>
    </source>
</evidence>
<dbReference type="SUPFAM" id="SSF53850">
    <property type="entry name" value="Periplasmic binding protein-like II"/>
    <property type="match status" value="1"/>
</dbReference>
<gene>
    <name evidence="6" type="ORF">GM668_13230</name>
</gene>
<dbReference type="AlphaFoldDB" id="A0A6L6Q1D5"/>
<name>A0A6L6Q1D5_9BURK</name>
<evidence type="ECO:0000256" key="3">
    <source>
        <dbReference type="ARBA" id="ARBA00023125"/>
    </source>
</evidence>
<dbReference type="GO" id="GO:0003700">
    <property type="term" value="F:DNA-binding transcription factor activity"/>
    <property type="evidence" value="ECO:0007669"/>
    <property type="project" value="InterPro"/>
</dbReference>
<dbReference type="RefSeq" id="WP_155439429.1">
    <property type="nucleotide sequence ID" value="NZ_WNLA01000007.1"/>
</dbReference>
<dbReference type="InterPro" id="IPR050950">
    <property type="entry name" value="HTH-type_LysR_regulators"/>
</dbReference>
<dbReference type="Pfam" id="PF03466">
    <property type="entry name" value="LysR_substrate"/>
    <property type="match status" value="1"/>
</dbReference>
<evidence type="ECO:0000259" key="5">
    <source>
        <dbReference type="PROSITE" id="PS50931"/>
    </source>
</evidence>
<dbReference type="Proteomes" id="UP000484015">
    <property type="component" value="Unassembled WGS sequence"/>
</dbReference>
<dbReference type="GO" id="GO:0003677">
    <property type="term" value="F:DNA binding"/>
    <property type="evidence" value="ECO:0007669"/>
    <property type="project" value="UniProtKB-KW"/>
</dbReference>
<feature type="domain" description="HTH lysR-type" evidence="5">
    <location>
        <begin position="3"/>
        <end position="60"/>
    </location>
</feature>
<dbReference type="CDD" id="cd08421">
    <property type="entry name" value="PBP2_LTTR_like_1"/>
    <property type="match status" value="1"/>
</dbReference>
<dbReference type="InterPro" id="IPR036390">
    <property type="entry name" value="WH_DNA-bd_sf"/>
</dbReference>
<dbReference type="InterPro" id="IPR000847">
    <property type="entry name" value="LysR_HTH_N"/>
</dbReference>
<sequence>MHFDLVDLRLLVAIADAGSLSKAAAAFPIALSAASNRLRHFEERCGLTIFQRHADGMDATPAGRLVLDHARHVLQGVEGLKDTVRDLTGQRRITLRLAGTTVANSTFLPAALGPFLGDYPEVDLQLVEQNSTDVLHSVQTGLADIGVLDGNVATGSVTSLPFRHDKLVLLVPAGHPLAHSRAVQLKDALDYPFVCLPPERAMQRFIEDMARQNARPLKIRVRAPSFSAIAQLVAEKAGIAMLPEVAAARYIHDLPVTTVALDNAWATRELRICIRAWDTLSTHARQLVHYLSGASSTGRTPLLSSKS</sequence>
<dbReference type="Gene3D" id="3.40.190.290">
    <property type="match status" value="1"/>
</dbReference>
<comment type="similarity">
    <text evidence="1">Belongs to the LysR transcriptional regulatory family.</text>
</comment>
<dbReference type="SUPFAM" id="SSF46785">
    <property type="entry name" value="Winged helix' DNA-binding domain"/>
    <property type="match status" value="1"/>
</dbReference>
<organism evidence="6 7">
    <name type="scientific">Pseudoduganella ginsengisoli</name>
    <dbReference type="NCBI Taxonomy" id="1462440"/>
    <lineage>
        <taxon>Bacteria</taxon>
        <taxon>Pseudomonadati</taxon>
        <taxon>Pseudomonadota</taxon>
        <taxon>Betaproteobacteria</taxon>
        <taxon>Burkholderiales</taxon>
        <taxon>Oxalobacteraceae</taxon>
        <taxon>Telluria group</taxon>
        <taxon>Pseudoduganella</taxon>
    </lineage>
</organism>
<reference evidence="6 7" key="1">
    <citation type="submission" date="2019-11" db="EMBL/GenBank/DDBJ databases">
        <title>Type strains purchased from KCTC, JCM and DSMZ.</title>
        <authorList>
            <person name="Lu H."/>
        </authorList>
    </citation>
    <scope>NUCLEOTIDE SEQUENCE [LARGE SCALE GENOMIC DNA]</scope>
    <source>
        <strain evidence="6 7">KCTC 42409</strain>
    </source>
</reference>
<dbReference type="PROSITE" id="PS50931">
    <property type="entry name" value="HTH_LYSR"/>
    <property type="match status" value="1"/>
</dbReference>
<dbReference type="Gene3D" id="1.10.10.10">
    <property type="entry name" value="Winged helix-like DNA-binding domain superfamily/Winged helix DNA-binding domain"/>
    <property type="match status" value="1"/>
</dbReference>